<feature type="non-terminal residue" evidence="6">
    <location>
        <position position="1"/>
    </location>
</feature>
<gene>
    <name evidence="6" type="ORF">AKAME5_002611400</name>
</gene>
<dbReference type="InterPro" id="IPR036415">
    <property type="entry name" value="Lamin_tail_dom_sf"/>
</dbReference>
<feature type="domain" description="LTD" evidence="5">
    <location>
        <begin position="35"/>
        <end position="141"/>
    </location>
</feature>
<dbReference type="Gene3D" id="2.60.40.1260">
    <property type="entry name" value="Lamin Tail domain"/>
    <property type="match status" value="1"/>
</dbReference>
<dbReference type="PROSITE" id="PS51841">
    <property type="entry name" value="LTD"/>
    <property type="match status" value="1"/>
</dbReference>
<dbReference type="EMBL" id="BRZM01002491">
    <property type="protein sequence ID" value="GLD74782.1"/>
    <property type="molecule type" value="Genomic_DNA"/>
</dbReference>
<evidence type="ECO:0000256" key="3">
    <source>
        <dbReference type="ARBA" id="ARBA00023242"/>
    </source>
</evidence>
<comment type="subcellular location">
    <subcellularLocation>
        <location evidence="1">Nucleus</location>
    </subcellularLocation>
</comment>
<comment type="caution">
    <text evidence="6">The sequence shown here is derived from an EMBL/GenBank/DDBJ whole genome shotgun (WGS) entry which is preliminary data.</text>
</comment>
<evidence type="ECO:0000256" key="4">
    <source>
        <dbReference type="SAM" id="MobiDB-lite"/>
    </source>
</evidence>
<sequence>SEGKQKEIQQLQDQNHQQQTELQRLNQELENKNKQSAETQSSTTGSIIVDQIDPQGKSVRLRNQSDEVQPLGGWEIHLRVNKRKPIIWTFNHFDKVKAKDTVTIWVSEHGLSSQPLPDLKWSVLKSWSHVLVTLFNPSGEV</sequence>
<evidence type="ECO:0000256" key="2">
    <source>
        <dbReference type="ARBA" id="ARBA00023054"/>
    </source>
</evidence>
<dbReference type="GO" id="GO:0006998">
    <property type="term" value="P:nuclear envelope organization"/>
    <property type="evidence" value="ECO:0007669"/>
    <property type="project" value="TreeGrafter"/>
</dbReference>
<keyword evidence="3" id="KW-0539">Nucleus</keyword>
<evidence type="ECO:0000256" key="1">
    <source>
        <dbReference type="ARBA" id="ARBA00004123"/>
    </source>
</evidence>
<dbReference type="GO" id="GO:0051664">
    <property type="term" value="P:nuclear pore localization"/>
    <property type="evidence" value="ECO:0007669"/>
    <property type="project" value="TreeGrafter"/>
</dbReference>
<dbReference type="AlphaFoldDB" id="A0AAD3NMS6"/>
<proteinExistence type="predicted"/>
<evidence type="ECO:0000313" key="6">
    <source>
        <dbReference type="EMBL" id="GLD74782.1"/>
    </source>
</evidence>
<dbReference type="Pfam" id="PF00932">
    <property type="entry name" value="LTD"/>
    <property type="match status" value="1"/>
</dbReference>
<feature type="compositionally biased region" description="Low complexity" evidence="4">
    <location>
        <begin position="9"/>
        <end position="23"/>
    </location>
</feature>
<keyword evidence="7" id="KW-1185">Reference proteome</keyword>
<dbReference type="GO" id="GO:0005652">
    <property type="term" value="C:nuclear lamina"/>
    <property type="evidence" value="ECO:0007669"/>
    <property type="project" value="TreeGrafter"/>
</dbReference>
<accession>A0AAD3NMS6</accession>
<dbReference type="PANTHER" id="PTHR45721:SF11">
    <property type="entry name" value="LAMIN DM0-RELATED"/>
    <property type="match status" value="1"/>
</dbReference>
<dbReference type="GO" id="GO:0090435">
    <property type="term" value="P:protein localization to nuclear envelope"/>
    <property type="evidence" value="ECO:0007669"/>
    <property type="project" value="TreeGrafter"/>
</dbReference>
<organism evidence="6 7">
    <name type="scientific">Lates japonicus</name>
    <name type="common">Japanese lates</name>
    <dbReference type="NCBI Taxonomy" id="270547"/>
    <lineage>
        <taxon>Eukaryota</taxon>
        <taxon>Metazoa</taxon>
        <taxon>Chordata</taxon>
        <taxon>Craniata</taxon>
        <taxon>Vertebrata</taxon>
        <taxon>Euteleostomi</taxon>
        <taxon>Actinopterygii</taxon>
        <taxon>Neopterygii</taxon>
        <taxon>Teleostei</taxon>
        <taxon>Neoteleostei</taxon>
        <taxon>Acanthomorphata</taxon>
        <taxon>Carangaria</taxon>
        <taxon>Carangaria incertae sedis</taxon>
        <taxon>Centropomidae</taxon>
        <taxon>Lates</taxon>
    </lineage>
</organism>
<feature type="compositionally biased region" description="Polar residues" evidence="4">
    <location>
        <begin position="36"/>
        <end position="46"/>
    </location>
</feature>
<dbReference type="GO" id="GO:0005200">
    <property type="term" value="F:structural constituent of cytoskeleton"/>
    <property type="evidence" value="ECO:0007669"/>
    <property type="project" value="TreeGrafter"/>
</dbReference>
<dbReference type="PANTHER" id="PTHR45721">
    <property type="entry name" value="LAMIN DM0-RELATED"/>
    <property type="match status" value="1"/>
</dbReference>
<dbReference type="InterPro" id="IPR001322">
    <property type="entry name" value="Lamin_tail_dom"/>
</dbReference>
<dbReference type="Proteomes" id="UP001279410">
    <property type="component" value="Unassembled WGS sequence"/>
</dbReference>
<protein>
    <submittedName>
        <fullName evidence="6">Lamin-L(II)-like protein</fullName>
    </submittedName>
</protein>
<keyword evidence="2" id="KW-0175">Coiled coil</keyword>
<name>A0AAD3NMS6_LATJO</name>
<evidence type="ECO:0000313" key="7">
    <source>
        <dbReference type="Proteomes" id="UP001279410"/>
    </source>
</evidence>
<dbReference type="GO" id="GO:0031507">
    <property type="term" value="P:heterochromatin formation"/>
    <property type="evidence" value="ECO:0007669"/>
    <property type="project" value="TreeGrafter"/>
</dbReference>
<dbReference type="GO" id="GO:0007097">
    <property type="term" value="P:nuclear migration"/>
    <property type="evidence" value="ECO:0007669"/>
    <property type="project" value="TreeGrafter"/>
</dbReference>
<evidence type="ECO:0000259" key="5">
    <source>
        <dbReference type="PROSITE" id="PS51841"/>
    </source>
</evidence>
<reference evidence="6" key="1">
    <citation type="submission" date="2022-08" db="EMBL/GenBank/DDBJ databases">
        <title>Genome sequencing of akame (Lates japonicus).</title>
        <authorList>
            <person name="Hashiguchi Y."/>
            <person name="Takahashi H."/>
        </authorList>
    </citation>
    <scope>NUCLEOTIDE SEQUENCE</scope>
    <source>
        <strain evidence="6">Kochi</strain>
    </source>
</reference>
<feature type="region of interest" description="Disordered" evidence="4">
    <location>
        <begin position="1"/>
        <end position="49"/>
    </location>
</feature>
<dbReference type="SUPFAM" id="SSF74853">
    <property type="entry name" value="Lamin A/C globular tail domain"/>
    <property type="match status" value="1"/>
</dbReference>